<feature type="domain" description="DUF2231" evidence="2">
    <location>
        <begin position="25"/>
        <end position="130"/>
    </location>
</feature>
<keyword evidence="1" id="KW-0472">Membrane</keyword>
<gene>
    <name evidence="3" type="ORF">D1012_09640</name>
</gene>
<keyword evidence="1" id="KW-1133">Transmembrane helix</keyword>
<evidence type="ECO:0000313" key="3">
    <source>
        <dbReference type="EMBL" id="RGP37470.1"/>
    </source>
</evidence>
<proteinExistence type="predicted"/>
<keyword evidence="4" id="KW-1185">Reference proteome</keyword>
<evidence type="ECO:0000256" key="1">
    <source>
        <dbReference type="SAM" id="Phobius"/>
    </source>
</evidence>
<name>A0A411Z360_9RHOB</name>
<dbReference type="OrthoDB" id="2873672at2"/>
<evidence type="ECO:0000259" key="2">
    <source>
        <dbReference type="Pfam" id="PF09990"/>
    </source>
</evidence>
<dbReference type="AlphaFoldDB" id="A0A411Z360"/>
<feature type="transmembrane region" description="Helical" evidence="1">
    <location>
        <begin position="111"/>
        <end position="132"/>
    </location>
</feature>
<feature type="transmembrane region" description="Helical" evidence="1">
    <location>
        <begin position="84"/>
        <end position="105"/>
    </location>
</feature>
<sequence length="143" mass="15613">MNSTHSRYHGVSDVPVPGLTTFSYFAAAFFALTLLTDIAYIQTTVLMWKDFSSWLLFFGLIAGGIAALLWLVDLAVHRHRPMGSIVALNVAVLICALLNSLLHAGDGWTAIVPWGVGLSALTCLLMLGSAVLRRRAIVHRPYF</sequence>
<keyword evidence="1" id="KW-0812">Transmembrane</keyword>
<reference evidence="3 4" key="1">
    <citation type="submission" date="2018-08" db="EMBL/GenBank/DDBJ databases">
        <title>Flavobacterium tibetense sp. nov., isolated from a wetland YonghuCo on Tibetan Plateau.</title>
        <authorList>
            <person name="Phurbu D."/>
            <person name="Lu H."/>
            <person name="Xing P."/>
        </authorList>
    </citation>
    <scope>NUCLEOTIDE SEQUENCE [LARGE SCALE GENOMIC DNA]</scope>
    <source>
        <strain evidence="3 4">DJC</strain>
    </source>
</reference>
<dbReference type="Pfam" id="PF09990">
    <property type="entry name" value="DUF2231"/>
    <property type="match status" value="1"/>
</dbReference>
<feature type="transmembrane region" description="Helical" evidence="1">
    <location>
        <begin position="53"/>
        <end position="72"/>
    </location>
</feature>
<organism evidence="3 4">
    <name type="scientific">Pseudotabrizicola alkalilacus</name>
    <dbReference type="NCBI Taxonomy" id="2305252"/>
    <lineage>
        <taxon>Bacteria</taxon>
        <taxon>Pseudomonadati</taxon>
        <taxon>Pseudomonadota</taxon>
        <taxon>Alphaproteobacteria</taxon>
        <taxon>Rhodobacterales</taxon>
        <taxon>Paracoccaceae</taxon>
        <taxon>Pseudotabrizicola</taxon>
    </lineage>
</organism>
<accession>A0A411Z360</accession>
<comment type="caution">
    <text evidence="3">The sequence shown here is derived from an EMBL/GenBank/DDBJ whole genome shotgun (WGS) entry which is preliminary data.</text>
</comment>
<dbReference type="InterPro" id="IPR019251">
    <property type="entry name" value="DUF2231_TM"/>
</dbReference>
<protein>
    <recommendedName>
        <fullName evidence="2">DUF2231 domain-containing protein</fullName>
    </recommendedName>
</protein>
<dbReference type="EMBL" id="QWEY01000004">
    <property type="protein sequence ID" value="RGP37470.1"/>
    <property type="molecule type" value="Genomic_DNA"/>
</dbReference>
<feature type="transmembrane region" description="Helical" evidence="1">
    <location>
        <begin position="21"/>
        <end position="41"/>
    </location>
</feature>
<dbReference type="RefSeq" id="WP_118151534.1">
    <property type="nucleotide sequence ID" value="NZ_QWEY01000004.1"/>
</dbReference>
<dbReference type="Proteomes" id="UP000284547">
    <property type="component" value="Unassembled WGS sequence"/>
</dbReference>
<evidence type="ECO:0000313" key="4">
    <source>
        <dbReference type="Proteomes" id="UP000284547"/>
    </source>
</evidence>